<keyword evidence="4" id="KW-0808">Transferase</keyword>
<dbReference type="InterPro" id="IPR016471">
    <property type="entry name" value="Nicotinamide_PRibTrfase"/>
</dbReference>
<evidence type="ECO:0000256" key="2">
    <source>
        <dbReference type="ARBA" id="ARBA00022642"/>
    </source>
</evidence>
<keyword evidence="12" id="KW-0436">Ligase</keyword>
<dbReference type="InterPro" id="IPR041529">
    <property type="entry name" value="DUF5598"/>
</dbReference>
<feature type="binding site" evidence="9">
    <location>
        <position position="365"/>
    </location>
    <ligand>
        <name>beta-nicotinamide D-ribonucleotide</name>
        <dbReference type="ChEBI" id="CHEBI:14649"/>
    </ligand>
</feature>
<gene>
    <name evidence="12" type="ORF">J9260_16265</name>
</gene>
<dbReference type="PANTHER" id="PTHR43816:SF1">
    <property type="entry name" value="NICOTINAMIDE PHOSPHORIBOSYLTRANSFERASE"/>
    <property type="match status" value="1"/>
</dbReference>
<comment type="catalytic activity">
    <reaction evidence="8">
        <text>beta-nicotinamide D-ribonucleotide + diphosphate = 5-phospho-alpha-D-ribose 1-diphosphate + nicotinamide + H(+)</text>
        <dbReference type="Rhea" id="RHEA:16149"/>
        <dbReference type="ChEBI" id="CHEBI:14649"/>
        <dbReference type="ChEBI" id="CHEBI:15378"/>
        <dbReference type="ChEBI" id="CHEBI:17154"/>
        <dbReference type="ChEBI" id="CHEBI:33019"/>
        <dbReference type="ChEBI" id="CHEBI:58017"/>
        <dbReference type="EC" id="2.4.2.12"/>
    </reaction>
    <physiologicalReaction direction="right-to-left" evidence="8">
        <dbReference type="Rhea" id="RHEA:16151"/>
    </physiologicalReaction>
</comment>
<dbReference type="Pfam" id="PF18127">
    <property type="entry name" value="NAMPT_N"/>
    <property type="match status" value="1"/>
</dbReference>
<feature type="binding site" evidence="9">
    <location>
        <position position="292"/>
    </location>
    <ligand>
        <name>diphosphate</name>
        <dbReference type="ChEBI" id="CHEBI:33019"/>
    </ligand>
</feature>
<dbReference type="SUPFAM" id="SSF51690">
    <property type="entry name" value="Nicotinate/Quinolinate PRTase C-terminal domain-like"/>
    <property type="match status" value="1"/>
</dbReference>
<feature type="binding site" evidence="9">
    <location>
        <position position="228"/>
    </location>
    <ligand>
        <name>diphosphate</name>
        <dbReference type="ChEBI" id="CHEBI:33019"/>
    </ligand>
</feature>
<dbReference type="InterPro" id="IPR036068">
    <property type="entry name" value="Nicotinate_pribotase-like_C"/>
</dbReference>
<evidence type="ECO:0000313" key="13">
    <source>
        <dbReference type="Proteomes" id="UP000672009"/>
    </source>
</evidence>
<dbReference type="InterPro" id="IPR013785">
    <property type="entry name" value="Aldolase_TIM"/>
</dbReference>
<dbReference type="PANTHER" id="PTHR43816">
    <property type="entry name" value="NICOTINAMIDE PHOSPHORIBOSYLTRANSFERASE"/>
    <property type="match status" value="1"/>
</dbReference>
<dbReference type="AlphaFoldDB" id="A0A975FA74"/>
<feature type="binding site" evidence="9">
    <location>
        <begin position="292"/>
        <end position="294"/>
    </location>
    <ligand>
        <name>beta-nicotinamide D-ribonucleotide</name>
        <dbReference type="ChEBI" id="CHEBI:14649"/>
    </ligand>
</feature>
<sequence>MFTNLILNTDSYKASHFLQYPAGTQVVSSYIESRGGQFPQTLFFGLQAFIKEYLLKPVTTADIDEAEALFAAHGVPFFRQGWEQIVQQHGGFLPIEIQALPEGMIVPTGNALVQIRNTDPQAFWLTSYLETALLRAVWYPTTVATLSWQVKQSIRQSLETTCDNPANELPFKLHDFGARGVSSHESAALGGMAHLVNFMGGDTVVALLAARKYYGADMAGFSIPAAEHSTITAWGREGEADAYANMLQQFGQAGKLLAVVSDSYDIYHAVSDIWGKQLRAQVESSGATVVIRPDSGVPEDIVPEVLERLYAEFGGRVNSKGYKVLSDCVRVIQGDGVDVDSIGVILQRIQQAGFSTENVAFGMGGGLLQKVNRDTLRFAMKASAMQINGAWRDVYKQPITDSGKNSKRGRLAVIRDAGVIKTIREDALSWESNLLRPVFRNGELLVDDSFETVRARSNGQL</sequence>
<dbReference type="RefSeq" id="WP_210218761.1">
    <property type="nucleotide sequence ID" value="NZ_CP072793.1"/>
</dbReference>
<dbReference type="GO" id="GO:0047280">
    <property type="term" value="F:nicotinamide phosphoribosyltransferase activity"/>
    <property type="evidence" value="ECO:0007669"/>
    <property type="project" value="UniProtKB-EC"/>
</dbReference>
<evidence type="ECO:0000256" key="1">
    <source>
        <dbReference type="ARBA" id="ARBA00010897"/>
    </source>
</evidence>
<evidence type="ECO:0000259" key="11">
    <source>
        <dbReference type="Pfam" id="PF18127"/>
    </source>
</evidence>
<comment type="pathway">
    <text evidence="5">Cofactor biosynthesis; NAD(+) biosynthesis; nicotinamide D-ribonucleotide from 5-phospho-alpha-D-ribose 1-diphosphate and nicotinamide: step 1/1.</text>
</comment>
<evidence type="ECO:0000259" key="10">
    <source>
        <dbReference type="Pfam" id="PF04095"/>
    </source>
</evidence>
<comment type="similarity">
    <text evidence="1">Belongs to the NAPRTase family.</text>
</comment>
<feature type="domain" description="Nicotinamide phosphoribosyltransferase N-terminal" evidence="11">
    <location>
        <begin position="4"/>
        <end position="97"/>
    </location>
</feature>
<evidence type="ECO:0000313" key="12">
    <source>
        <dbReference type="EMBL" id="QTR53235.1"/>
    </source>
</evidence>
<reference evidence="12" key="1">
    <citation type="submission" date="2021-04" db="EMBL/GenBank/DDBJ databases">
        <title>Genomics, taxonomy and metabolism of representatives of sulfur bacteria of the genus Thiothrix: Thiothrix fructosivorans QT, Thiothrix unzii A1T and three new species, Thiothrix subterranea sp. nov., Thiothrix litoralis sp. nov. and 'Candidatus Thiothrix anitrata' sp. nov.</title>
        <authorList>
            <person name="Ravin N.V."/>
            <person name="Smolyakov D."/>
            <person name="Rudenko T.S."/>
            <person name="Mardanov A.V."/>
            <person name="Beletsky A.V."/>
            <person name="Markov N.D."/>
            <person name="Fomenkov A.I."/>
            <person name="Roberts R.J."/>
            <person name="Karnachuk O.V."/>
            <person name="Novikov A."/>
            <person name="Grabovich M.Y."/>
        </authorList>
    </citation>
    <scope>NUCLEOTIDE SEQUENCE</scope>
    <source>
        <strain evidence="12">A1</strain>
    </source>
</reference>
<dbReference type="EC" id="2.4.2.12" evidence="6"/>
<dbReference type="PIRSF" id="PIRSF005943">
    <property type="entry name" value="NMPRT"/>
    <property type="match status" value="1"/>
</dbReference>
<feature type="binding site" evidence="9">
    <location>
        <position position="179"/>
    </location>
    <ligand>
        <name>diphosphate</name>
        <dbReference type="ChEBI" id="CHEBI:33019"/>
    </ligand>
</feature>
<feature type="domain" description="Nicotinate/nicotinamide phosphoribosyltransferase" evidence="10">
    <location>
        <begin position="171"/>
        <end position="424"/>
    </location>
</feature>
<evidence type="ECO:0000256" key="5">
    <source>
        <dbReference type="ARBA" id="ARBA00035007"/>
    </source>
</evidence>
<dbReference type="EMBL" id="CP072793">
    <property type="protein sequence ID" value="QTR53235.1"/>
    <property type="molecule type" value="Genomic_DNA"/>
</dbReference>
<dbReference type="InterPro" id="IPR041525">
    <property type="entry name" value="N/Namide_PRibTrfase"/>
</dbReference>
<keyword evidence="3 12" id="KW-0328">Glycosyltransferase</keyword>
<evidence type="ECO:0000256" key="8">
    <source>
        <dbReference type="ARBA" id="ARBA00047835"/>
    </source>
</evidence>
<keyword evidence="2" id="KW-0662">Pyridine nucleotide biosynthesis</keyword>
<keyword evidence="13" id="KW-1185">Reference proteome</keyword>
<organism evidence="12 13">
    <name type="scientific">Thiothrix unzii</name>
    <dbReference type="NCBI Taxonomy" id="111769"/>
    <lineage>
        <taxon>Bacteria</taxon>
        <taxon>Pseudomonadati</taxon>
        <taxon>Pseudomonadota</taxon>
        <taxon>Gammaproteobacteria</taxon>
        <taxon>Thiotrichales</taxon>
        <taxon>Thiotrichaceae</taxon>
        <taxon>Thiothrix</taxon>
    </lineage>
</organism>
<dbReference type="GO" id="GO:0009435">
    <property type="term" value="P:NAD+ biosynthetic process"/>
    <property type="evidence" value="ECO:0007669"/>
    <property type="project" value="InterPro"/>
</dbReference>
<evidence type="ECO:0000256" key="7">
    <source>
        <dbReference type="ARBA" id="ARBA00035036"/>
    </source>
</evidence>
<dbReference type="KEGG" id="tun:J9260_16265"/>
<feature type="binding site" evidence="9">
    <location>
        <position position="373"/>
    </location>
    <ligand>
        <name>beta-nicotinamide D-ribonucleotide</name>
        <dbReference type="ChEBI" id="CHEBI:14649"/>
    </ligand>
</feature>
<dbReference type="CDD" id="cd01569">
    <property type="entry name" value="PBEF_like"/>
    <property type="match status" value="1"/>
</dbReference>
<accession>A0A975FA74</accession>
<protein>
    <recommendedName>
        <fullName evidence="7">Nicotinamide phosphoribosyltransferase</fullName>
        <ecNumber evidence="6">2.4.2.12</ecNumber>
    </recommendedName>
</protein>
<evidence type="ECO:0000256" key="6">
    <source>
        <dbReference type="ARBA" id="ARBA00035024"/>
    </source>
</evidence>
<proteinExistence type="inferred from homology"/>
<evidence type="ECO:0000256" key="9">
    <source>
        <dbReference type="PIRSR" id="PIRSR005943-1"/>
    </source>
</evidence>
<dbReference type="Proteomes" id="UP000672009">
    <property type="component" value="Chromosome"/>
</dbReference>
<dbReference type="Gene3D" id="3.20.20.70">
    <property type="entry name" value="Aldolase class I"/>
    <property type="match status" value="1"/>
</dbReference>
<feature type="binding site" evidence="9">
    <location>
        <position position="202"/>
    </location>
    <ligand>
        <name>beta-nicotinamide D-ribonucleotide</name>
        <dbReference type="ChEBI" id="CHEBI:14649"/>
    </ligand>
</feature>
<dbReference type="Pfam" id="PF04095">
    <property type="entry name" value="NAPRTase"/>
    <property type="match status" value="1"/>
</dbReference>
<evidence type="ECO:0000256" key="3">
    <source>
        <dbReference type="ARBA" id="ARBA00022676"/>
    </source>
</evidence>
<feature type="binding site" evidence="9">
    <location>
        <begin position="334"/>
        <end position="335"/>
    </location>
    <ligand>
        <name>beta-nicotinamide D-ribonucleotide</name>
        <dbReference type="ChEBI" id="CHEBI:14649"/>
    </ligand>
</feature>
<name>A0A975FA74_9GAMM</name>
<dbReference type="NCBIfam" id="NF006629">
    <property type="entry name" value="PRK09198.1"/>
    <property type="match status" value="1"/>
</dbReference>
<dbReference type="GO" id="GO:0016874">
    <property type="term" value="F:ligase activity"/>
    <property type="evidence" value="ECO:0007669"/>
    <property type="project" value="UniProtKB-KW"/>
</dbReference>
<evidence type="ECO:0000256" key="4">
    <source>
        <dbReference type="ARBA" id="ARBA00022679"/>
    </source>
</evidence>